<organism evidence="3 4">
    <name type="scientific">Kitasatospora nipponensis</name>
    <dbReference type="NCBI Taxonomy" id="258049"/>
    <lineage>
        <taxon>Bacteria</taxon>
        <taxon>Bacillati</taxon>
        <taxon>Actinomycetota</taxon>
        <taxon>Actinomycetes</taxon>
        <taxon>Kitasatosporales</taxon>
        <taxon>Streptomycetaceae</taxon>
        <taxon>Kitasatospora</taxon>
    </lineage>
</organism>
<dbReference type="Gene3D" id="3.20.20.190">
    <property type="entry name" value="Phosphatidylinositol (PI) phosphodiesterase"/>
    <property type="match status" value="1"/>
</dbReference>
<dbReference type="Pfam" id="PF03009">
    <property type="entry name" value="GDPD"/>
    <property type="match status" value="1"/>
</dbReference>
<dbReference type="CDD" id="cd08556">
    <property type="entry name" value="GDPD"/>
    <property type="match status" value="1"/>
</dbReference>
<dbReference type="Proteomes" id="UP001500037">
    <property type="component" value="Unassembled WGS sequence"/>
</dbReference>
<evidence type="ECO:0000259" key="2">
    <source>
        <dbReference type="PROSITE" id="PS51704"/>
    </source>
</evidence>
<evidence type="ECO:0000313" key="3">
    <source>
        <dbReference type="EMBL" id="GAA1231917.1"/>
    </source>
</evidence>
<proteinExistence type="predicted"/>
<dbReference type="SUPFAM" id="SSF51695">
    <property type="entry name" value="PLC-like phosphodiesterases"/>
    <property type="match status" value="1"/>
</dbReference>
<accession>A0ABP4GSC9</accession>
<name>A0ABP4GSC9_9ACTN</name>
<dbReference type="EMBL" id="BAAALF010000029">
    <property type="protein sequence ID" value="GAA1231917.1"/>
    <property type="molecule type" value="Genomic_DNA"/>
</dbReference>
<feature type="region of interest" description="Disordered" evidence="1">
    <location>
        <begin position="1"/>
        <end position="38"/>
    </location>
</feature>
<dbReference type="PANTHER" id="PTHR46211">
    <property type="entry name" value="GLYCEROPHOSPHORYL DIESTER PHOSPHODIESTERASE"/>
    <property type="match status" value="1"/>
</dbReference>
<comment type="caution">
    <text evidence="3">The sequence shown here is derived from an EMBL/GenBank/DDBJ whole genome shotgun (WGS) entry which is preliminary data.</text>
</comment>
<dbReference type="PROSITE" id="PS51704">
    <property type="entry name" value="GP_PDE"/>
    <property type="match status" value="1"/>
</dbReference>
<evidence type="ECO:0000313" key="4">
    <source>
        <dbReference type="Proteomes" id="UP001500037"/>
    </source>
</evidence>
<keyword evidence="4" id="KW-1185">Reference proteome</keyword>
<dbReference type="PANTHER" id="PTHR46211:SF1">
    <property type="entry name" value="GLYCEROPHOSPHODIESTER PHOSPHODIESTERASE, CYTOPLASMIC"/>
    <property type="match status" value="1"/>
</dbReference>
<reference evidence="4" key="1">
    <citation type="journal article" date="2019" name="Int. J. Syst. Evol. Microbiol.">
        <title>The Global Catalogue of Microorganisms (GCM) 10K type strain sequencing project: providing services to taxonomists for standard genome sequencing and annotation.</title>
        <authorList>
            <consortium name="The Broad Institute Genomics Platform"/>
            <consortium name="The Broad Institute Genome Sequencing Center for Infectious Disease"/>
            <person name="Wu L."/>
            <person name="Ma J."/>
        </authorList>
    </citation>
    <scope>NUCLEOTIDE SEQUENCE [LARGE SCALE GENOMIC DNA]</scope>
    <source>
        <strain evidence="4">JCM 13004</strain>
    </source>
</reference>
<dbReference type="InterPro" id="IPR017946">
    <property type="entry name" value="PLC-like_Pdiesterase_TIM-brl"/>
</dbReference>
<feature type="compositionally biased region" description="Basic and acidic residues" evidence="1">
    <location>
        <begin position="7"/>
        <end position="27"/>
    </location>
</feature>
<dbReference type="InterPro" id="IPR030395">
    <property type="entry name" value="GP_PDE_dom"/>
</dbReference>
<dbReference type="RefSeq" id="WP_344441224.1">
    <property type="nucleotide sequence ID" value="NZ_BAAALF010000029.1"/>
</dbReference>
<protein>
    <submittedName>
        <fullName evidence="3">Glycerophosphodiester phosphodiesterase</fullName>
    </submittedName>
</protein>
<feature type="domain" description="GP-PDE" evidence="2">
    <location>
        <begin position="31"/>
        <end position="255"/>
    </location>
</feature>
<sequence length="274" mass="29706">MNALAPRADRPDTARPAADRPDDRPADRPGPLAVAHRGDPYRFRENTLPSLASALAAGADLVEIDVQLTRDGVPVLLHDPTLKRLWEVDRPVRALTAAQLDAQRFADGQRVPTLTEALELLAGTPAVRLMIDLDDPAPATAAWRTVTELGAEQRVSFCGPAGAMLAVRALDARVPLSLTWERPDLPVRALLDDLRPQYLNPPFGLVDRALVERAAAEGLQVSTWTVDLRRTMRRMLGAGVASITSNRVGLLRAVLDRAAEADADAAEPGRRGRR</sequence>
<evidence type="ECO:0000256" key="1">
    <source>
        <dbReference type="SAM" id="MobiDB-lite"/>
    </source>
</evidence>
<gene>
    <name evidence="3" type="ORF">GCM10009665_22700</name>
</gene>